<dbReference type="AlphaFoldDB" id="A0A6G0WIZ5"/>
<reference evidence="2 3" key="1">
    <citation type="submission" date="2019-07" db="EMBL/GenBank/DDBJ databases">
        <title>Genomics analysis of Aphanomyces spp. identifies a new class of oomycete effector associated with host adaptation.</title>
        <authorList>
            <person name="Gaulin E."/>
        </authorList>
    </citation>
    <scope>NUCLEOTIDE SEQUENCE [LARGE SCALE GENOMIC DNA]</scope>
    <source>
        <strain evidence="2 3">ATCC 201684</strain>
    </source>
</reference>
<name>A0A6G0WIZ5_9STRA</name>
<proteinExistence type="predicted"/>
<dbReference type="EMBL" id="VJMJ01000200">
    <property type="protein sequence ID" value="KAF0727201.1"/>
    <property type="molecule type" value="Genomic_DNA"/>
</dbReference>
<protein>
    <submittedName>
        <fullName evidence="2">Uncharacterized protein</fullName>
    </submittedName>
</protein>
<evidence type="ECO:0000313" key="3">
    <source>
        <dbReference type="Proteomes" id="UP000481153"/>
    </source>
</evidence>
<accession>A0A6G0WIZ5</accession>
<evidence type="ECO:0000256" key="1">
    <source>
        <dbReference type="SAM" id="Coils"/>
    </source>
</evidence>
<dbReference type="Proteomes" id="UP000481153">
    <property type="component" value="Unassembled WGS sequence"/>
</dbReference>
<feature type="coiled-coil region" evidence="1">
    <location>
        <begin position="36"/>
        <end position="98"/>
    </location>
</feature>
<keyword evidence="1" id="KW-0175">Coiled coil</keyword>
<organism evidence="2 3">
    <name type="scientific">Aphanomyces euteiches</name>
    <dbReference type="NCBI Taxonomy" id="100861"/>
    <lineage>
        <taxon>Eukaryota</taxon>
        <taxon>Sar</taxon>
        <taxon>Stramenopiles</taxon>
        <taxon>Oomycota</taxon>
        <taxon>Saprolegniomycetes</taxon>
        <taxon>Saprolegniales</taxon>
        <taxon>Verrucalvaceae</taxon>
        <taxon>Aphanomyces</taxon>
    </lineage>
</organism>
<gene>
    <name evidence="2" type="ORF">Ae201684_014730</name>
</gene>
<sequence>MIDIEQAATVSILYDALLHKKSLYCHTKMIEESKKLMACKKDIEECQERIEEIDEQLYDIQVECLDQGIDAFDTNAEAQALRAEKEEEETLLKQMHSVLECRKRSMRMFIKHKAVLDNSRKSLKNRQRRIVEKAFRTGLLVCQS</sequence>
<keyword evidence="3" id="KW-1185">Reference proteome</keyword>
<dbReference type="VEuPathDB" id="FungiDB:AeMF1_000115"/>
<dbReference type="OrthoDB" id="69907at2759"/>
<evidence type="ECO:0000313" key="2">
    <source>
        <dbReference type="EMBL" id="KAF0727201.1"/>
    </source>
</evidence>
<comment type="caution">
    <text evidence="2">The sequence shown here is derived from an EMBL/GenBank/DDBJ whole genome shotgun (WGS) entry which is preliminary data.</text>
</comment>